<dbReference type="PIRSF" id="PIRSF006487">
    <property type="entry name" value="GcvT"/>
    <property type="match status" value="1"/>
</dbReference>
<sequence length="393" mass="41308">MADAADSPAEAPPLPDSPRIRLLQRRGAVLAAGADRAVPAHYGAPLREQRRLLRGSAVVDAGHLELLEVAGPDAFSWLTTISTQVLTGAPVGASLTLAVLSPQGRLEHLAAVAITAPDTALLITDPGARSPLLRYLEMMRFAARVELTCRDDLRALGSTRPPADVLAAAGIALPTPEATWTDPWPAVAPGGVAYGPDPEDATAWVLSVWPAAALTAIDWPADLLAGLDAAEALRVASHRPRLITESDARTIPHELDLLRTAVHTQKGCYRGQETVAKVLNLGQPPRRLVMLHLDGSQDVPVRAGAEVRMGGPEGRAVGTVTTAALHADLGPIALAVVKRAVPLEERLVVQALLGAQDSADEGQGEGEALWLDAAQEAIVLPRDHGERPPTARL</sequence>
<comment type="caution">
    <text evidence="2">The sequence shown here is derived from an EMBL/GenBank/DDBJ whole genome shotgun (WGS) entry which is preliminary data.</text>
</comment>
<organism evidence="2 3">
    <name type="scientific">Brachybacterium equifaecis</name>
    <dbReference type="NCBI Taxonomy" id="2910770"/>
    <lineage>
        <taxon>Bacteria</taxon>
        <taxon>Bacillati</taxon>
        <taxon>Actinomycetota</taxon>
        <taxon>Actinomycetes</taxon>
        <taxon>Micrococcales</taxon>
        <taxon>Dermabacteraceae</taxon>
        <taxon>Brachybacterium</taxon>
    </lineage>
</organism>
<dbReference type="SUPFAM" id="SSF101790">
    <property type="entry name" value="Aminomethyltransferase beta-barrel domain"/>
    <property type="match status" value="1"/>
</dbReference>
<keyword evidence="3" id="KW-1185">Reference proteome</keyword>
<dbReference type="InterPro" id="IPR017703">
    <property type="entry name" value="YgfZ/GCV_T_CS"/>
</dbReference>
<dbReference type="InterPro" id="IPR045179">
    <property type="entry name" value="YgfZ/GcvT"/>
</dbReference>
<gene>
    <name evidence="2" type="ORF">Bequi_03210</name>
</gene>
<dbReference type="SUPFAM" id="SSF103025">
    <property type="entry name" value="Folate-binding domain"/>
    <property type="match status" value="1"/>
</dbReference>
<evidence type="ECO:0000313" key="2">
    <source>
        <dbReference type="EMBL" id="MCL6422401.1"/>
    </source>
</evidence>
<reference evidence="2" key="1">
    <citation type="submission" date="2022-02" db="EMBL/GenBank/DDBJ databases">
        <authorList>
            <person name="Lee M."/>
            <person name="Kim S.-J."/>
            <person name="Jung M.-Y."/>
        </authorList>
    </citation>
    <scope>NUCLEOTIDE SEQUENCE</scope>
    <source>
        <strain evidence="2">JHP9</strain>
    </source>
</reference>
<evidence type="ECO:0000256" key="1">
    <source>
        <dbReference type="ARBA" id="ARBA00022946"/>
    </source>
</evidence>
<dbReference type="Gene3D" id="3.30.1360.120">
    <property type="entry name" value="Probable tRNA modification gtpase trme, domain 1"/>
    <property type="match status" value="1"/>
</dbReference>
<proteinExistence type="predicted"/>
<dbReference type="InterPro" id="IPR027266">
    <property type="entry name" value="TrmE/GcvT-like"/>
</dbReference>
<protein>
    <submittedName>
        <fullName evidence="2">Folate-binding protein</fullName>
    </submittedName>
</protein>
<name>A0ABT0QXL0_9MICO</name>
<dbReference type="EMBL" id="JAKNCJ010000001">
    <property type="protein sequence ID" value="MCL6422401.1"/>
    <property type="molecule type" value="Genomic_DNA"/>
</dbReference>
<dbReference type="Proteomes" id="UP001203761">
    <property type="component" value="Unassembled WGS sequence"/>
</dbReference>
<evidence type="ECO:0000313" key="3">
    <source>
        <dbReference type="Proteomes" id="UP001203761"/>
    </source>
</evidence>
<dbReference type="PANTHER" id="PTHR22602">
    <property type="entry name" value="TRANSFERASE CAF17, MITOCHONDRIAL-RELATED"/>
    <property type="match status" value="1"/>
</dbReference>
<dbReference type="Gene3D" id="2.40.30.160">
    <property type="match status" value="1"/>
</dbReference>
<dbReference type="InterPro" id="IPR029043">
    <property type="entry name" value="GcvT/YgfZ_C"/>
</dbReference>
<dbReference type="PANTHER" id="PTHR22602:SF0">
    <property type="entry name" value="TRANSFERASE CAF17, MITOCHONDRIAL-RELATED"/>
    <property type="match status" value="1"/>
</dbReference>
<dbReference type="RefSeq" id="WP_249736502.1">
    <property type="nucleotide sequence ID" value="NZ_JAKNCJ010000001.1"/>
</dbReference>
<accession>A0ABT0QXL0</accession>
<keyword evidence="1" id="KW-0809">Transit peptide</keyword>
<dbReference type="NCBIfam" id="TIGR03317">
    <property type="entry name" value="ygfZ_signature"/>
    <property type="match status" value="1"/>
</dbReference>